<dbReference type="Gene3D" id="3.20.20.140">
    <property type="entry name" value="Metal-dependent hydrolases"/>
    <property type="match status" value="1"/>
</dbReference>
<evidence type="ECO:0000256" key="2">
    <source>
        <dbReference type="ARBA" id="ARBA00022801"/>
    </source>
</evidence>
<accession>A0A8S3U1B9</accession>
<dbReference type="Proteomes" id="UP000683360">
    <property type="component" value="Unassembled WGS sequence"/>
</dbReference>
<gene>
    <name evidence="4" type="ORF">MEDL_52085</name>
</gene>
<dbReference type="PANTHER" id="PTHR46363:SF1">
    <property type="entry name" value="DEOXYRIBONUCLEASE TATDN2-RELATED"/>
    <property type="match status" value="1"/>
</dbReference>
<dbReference type="EMBL" id="CAJPWZ010002533">
    <property type="protein sequence ID" value="CAG2239704.1"/>
    <property type="molecule type" value="Genomic_DNA"/>
</dbReference>
<proteinExistence type="inferred from homology"/>
<dbReference type="Pfam" id="PF01026">
    <property type="entry name" value="TatD_DNase"/>
    <property type="match status" value="1"/>
</dbReference>
<reference evidence="4" key="1">
    <citation type="submission" date="2021-03" db="EMBL/GenBank/DDBJ databases">
        <authorList>
            <person name="Bekaert M."/>
        </authorList>
    </citation>
    <scope>NUCLEOTIDE SEQUENCE</scope>
</reference>
<dbReference type="GO" id="GO:0016788">
    <property type="term" value="F:hydrolase activity, acting on ester bonds"/>
    <property type="evidence" value="ECO:0007669"/>
    <property type="project" value="InterPro"/>
</dbReference>
<dbReference type="PROSITE" id="PS01137">
    <property type="entry name" value="TATD_1"/>
    <property type="match status" value="1"/>
</dbReference>
<dbReference type="InterPro" id="IPR018228">
    <property type="entry name" value="DNase_TatD-rel_CS"/>
</dbReference>
<comment type="caution">
    <text evidence="4">The sequence shown here is derived from an EMBL/GenBank/DDBJ whole genome shotgun (WGS) entry which is preliminary data.</text>
</comment>
<dbReference type="OrthoDB" id="9980814at2759"/>
<evidence type="ECO:0000313" key="5">
    <source>
        <dbReference type="Proteomes" id="UP000683360"/>
    </source>
</evidence>
<dbReference type="PANTHER" id="PTHR46363">
    <property type="entry name" value="DEOXYRIBONUCLEASE TATDN2-RELATED"/>
    <property type="match status" value="1"/>
</dbReference>
<feature type="coiled-coil region" evidence="3">
    <location>
        <begin position="126"/>
        <end position="246"/>
    </location>
</feature>
<dbReference type="InterPro" id="IPR010994">
    <property type="entry name" value="RuvA_2-like"/>
</dbReference>
<dbReference type="InterPro" id="IPR001130">
    <property type="entry name" value="TatD-like"/>
</dbReference>
<dbReference type="Gene3D" id="1.10.150.320">
    <property type="entry name" value="Photosystem II 12 kDa extrinsic protein"/>
    <property type="match status" value="1"/>
</dbReference>
<dbReference type="AlphaFoldDB" id="A0A8S3U1B9"/>
<keyword evidence="3" id="KW-0175">Coiled coil</keyword>
<dbReference type="InterPro" id="IPR032466">
    <property type="entry name" value="Metal_Hydrolase"/>
</dbReference>
<keyword evidence="2 4" id="KW-0378">Hydrolase</keyword>
<evidence type="ECO:0000256" key="1">
    <source>
        <dbReference type="ARBA" id="ARBA00009275"/>
    </source>
</evidence>
<sequence>MSTININTATKEELMGIRDIGEARANLIIKARKIKGTLTLEDLKMIEGVPNTIWDPLIRNGTVEVSPEEETPEKQPTAQGDTSALIEQYKTKLLIAEQDKVHSKREYTKELEDLKVTFEKQLWRKSAEIEECLAELQQTKDNFQREVEKDQLEREKSQKELSFENTQIKQEMSELQHQYESTMAEKEGGFSEQMESMQRERQTLMDKVMEQAQEMDKERERSKEQYKQMKQRDAEYGRKLTALEEQLQHFKTSRLISEKLAPGDIFRGKVTEMSASSWYSDSAKLKFHISEVKLVDSFLKLNCMEPAADYKIPATPLMEIYHILHWKILKNLIGYLNSDEQLWLLKFEERKDKDGLQIGQLSTKLSGPLPIIDSHFHLDQLCRQMGSGAFQDLDDLGSQSIYKTELKYAIANFVFPSAWPNSAQRSEFRKDNRLRFTFGIHPKIISSSSTSSLEHNWTDLQNLLKSTKTVAVGEIGLDDSTNPSRRDFNRQITYFRKQLYLAAALNLTIVIHSRGKPSLHEHVLAILSEICKPDQLIHWHCFTCSTQLYSAAVSQFSNIVFGITPFILKDRYSNIVEIVKTFGITRLVLESDAPYIPLHSHTIGNPYSVHAVALKISELLQQPIEDVFKITTENSKKIYKLQILVCDSCAVHLEFCVRIGSSRIGVIYVMQNSCVRQLCCSPKVLCKEGDRNGEGTFTATPVIPTSH</sequence>
<evidence type="ECO:0000313" key="4">
    <source>
        <dbReference type="EMBL" id="CAG2239704.1"/>
    </source>
</evidence>
<keyword evidence="5" id="KW-1185">Reference proteome</keyword>
<name>A0A8S3U1B9_MYTED</name>
<dbReference type="Pfam" id="PF12836">
    <property type="entry name" value="HHH_3"/>
    <property type="match status" value="1"/>
</dbReference>
<dbReference type="SUPFAM" id="SSF47781">
    <property type="entry name" value="RuvA domain 2-like"/>
    <property type="match status" value="1"/>
</dbReference>
<dbReference type="SUPFAM" id="SSF51556">
    <property type="entry name" value="Metallo-dependent hydrolases"/>
    <property type="match status" value="1"/>
</dbReference>
<organism evidence="4 5">
    <name type="scientific">Mytilus edulis</name>
    <name type="common">Blue mussel</name>
    <dbReference type="NCBI Taxonomy" id="6550"/>
    <lineage>
        <taxon>Eukaryota</taxon>
        <taxon>Metazoa</taxon>
        <taxon>Spiralia</taxon>
        <taxon>Lophotrochozoa</taxon>
        <taxon>Mollusca</taxon>
        <taxon>Bivalvia</taxon>
        <taxon>Autobranchia</taxon>
        <taxon>Pteriomorphia</taxon>
        <taxon>Mytilida</taxon>
        <taxon>Mytiloidea</taxon>
        <taxon>Mytilidae</taxon>
        <taxon>Mytilinae</taxon>
        <taxon>Mytilus</taxon>
    </lineage>
</organism>
<protein>
    <submittedName>
        <fullName evidence="4">TatD</fullName>
        <ecNumber evidence="4">3.1.21.-</ecNumber>
    </submittedName>
</protein>
<dbReference type="CDD" id="cd01310">
    <property type="entry name" value="TatD_DNAse"/>
    <property type="match status" value="1"/>
</dbReference>
<evidence type="ECO:0000256" key="3">
    <source>
        <dbReference type="SAM" id="Coils"/>
    </source>
</evidence>
<dbReference type="EC" id="3.1.21.-" evidence="4"/>
<comment type="similarity">
    <text evidence="1">Belongs to the metallo-dependent hydrolases superfamily. TatD-type hydrolase family.</text>
</comment>